<proteinExistence type="predicted"/>
<sequence>MPVIRRQVKSGASAAVPDLWPQTPKRIGKTTTKAAKSLVGARVTALNEAFDNAETPEAKQKIQAILDENALLKRNLSKIIESMEVDDENVAEASLSSPESLGEESLFVSSTRDTTPATTRSSIEGSPEDCDDPEDVLVAPSLDWGTRGDDDDGDTEGVVYAYFGRPYALLRHGPPNASKFSLDAMRKEEATEGLKDLNRDRYGEERDEHRRRVAKRGEIVTLQGVVSPDGLSGLYPKNWKKTSNGNGRPPYTLVKVKWKTAEGDIRKCWETRGTVREFWVNRGYPDVHCTESGKYMTIPEDVEFGGEVVLKKGEKIQKADHAILNTAIRCEERHTEFLEGQREPEDRSPTPNLPVQKKQKGKAPVRKSEFF</sequence>
<evidence type="ECO:0000313" key="3">
    <source>
        <dbReference type="Proteomes" id="UP000777438"/>
    </source>
</evidence>
<feature type="region of interest" description="Disordered" evidence="1">
    <location>
        <begin position="90"/>
        <end position="135"/>
    </location>
</feature>
<dbReference type="Proteomes" id="UP000777438">
    <property type="component" value="Unassembled WGS sequence"/>
</dbReference>
<accession>A0A9P9AHI1</accession>
<feature type="compositionally biased region" description="Low complexity" evidence="1">
    <location>
        <begin position="94"/>
        <end position="106"/>
    </location>
</feature>
<feature type="compositionally biased region" description="Polar residues" evidence="1">
    <location>
        <begin position="107"/>
        <end position="124"/>
    </location>
</feature>
<evidence type="ECO:0000313" key="2">
    <source>
        <dbReference type="EMBL" id="KAH6868909.1"/>
    </source>
</evidence>
<dbReference type="EMBL" id="JAGPYM010000085">
    <property type="protein sequence ID" value="KAH6868909.1"/>
    <property type="molecule type" value="Genomic_DNA"/>
</dbReference>
<feature type="compositionally biased region" description="Acidic residues" evidence="1">
    <location>
        <begin position="126"/>
        <end position="135"/>
    </location>
</feature>
<dbReference type="OrthoDB" id="5430573at2759"/>
<dbReference type="AlphaFoldDB" id="A0A9P9AHI1"/>
<protein>
    <submittedName>
        <fullName evidence="2">Uncharacterized protein</fullName>
    </submittedName>
</protein>
<reference evidence="2 3" key="1">
    <citation type="journal article" date="2021" name="Nat. Commun.">
        <title>Genetic determinants of endophytism in the Arabidopsis root mycobiome.</title>
        <authorList>
            <person name="Mesny F."/>
            <person name="Miyauchi S."/>
            <person name="Thiergart T."/>
            <person name="Pickel B."/>
            <person name="Atanasova L."/>
            <person name="Karlsson M."/>
            <person name="Huettel B."/>
            <person name="Barry K.W."/>
            <person name="Haridas S."/>
            <person name="Chen C."/>
            <person name="Bauer D."/>
            <person name="Andreopoulos W."/>
            <person name="Pangilinan J."/>
            <person name="LaButti K."/>
            <person name="Riley R."/>
            <person name="Lipzen A."/>
            <person name="Clum A."/>
            <person name="Drula E."/>
            <person name="Henrissat B."/>
            <person name="Kohler A."/>
            <person name="Grigoriev I.V."/>
            <person name="Martin F.M."/>
            <person name="Hacquard S."/>
        </authorList>
    </citation>
    <scope>NUCLEOTIDE SEQUENCE [LARGE SCALE GENOMIC DNA]</scope>
    <source>
        <strain evidence="2 3">MPI-CAGE-CH-0241</strain>
    </source>
</reference>
<organism evidence="2 3">
    <name type="scientific">Thelonectria olida</name>
    <dbReference type="NCBI Taxonomy" id="1576542"/>
    <lineage>
        <taxon>Eukaryota</taxon>
        <taxon>Fungi</taxon>
        <taxon>Dikarya</taxon>
        <taxon>Ascomycota</taxon>
        <taxon>Pezizomycotina</taxon>
        <taxon>Sordariomycetes</taxon>
        <taxon>Hypocreomycetidae</taxon>
        <taxon>Hypocreales</taxon>
        <taxon>Nectriaceae</taxon>
        <taxon>Thelonectria</taxon>
    </lineage>
</organism>
<keyword evidence="3" id="KW-1185">Reference proteome</keyword>
<comment type="caution">
    <text evidence="2">The sequence shown here is derived from an EMBL/GenBank/DDBJ whole genome shotgun (WGS) entry which is preliminary data.</text>
</comment>
<gene>
    <name evidence="2" type="ORF">B0T10DRAFT_467578</name>
</gene>
<feature type="region of interest" description="Disordered" evidence="1">
    <location>
        <begin position="337"/>
        <end position="371"/>
    </location>
</feature>
<feature type="compositionally biased region" description="Basic and acidic residues" evidence="1">
    <location>
        <begin position="337"/>
        <end position="348"/>
    </location>
</feature>
<name>A0A9P9AHI1_9HYPO</name>
<evidence type="ECO:0000256" key="1">
    <source>
        <dbReference type="SAM" id="MobiDB-lite"/>
    </source>
</evidence>